<feature type="region of interest" description="Disordered" evidence="1">
    <location>
        <begin position="403"/>
        <end position="440"/>
    </location>
</feature>
<feature type="chain" id="PRO_5040781312" evidence="2">
    <location>
        <begin position="19"/>
        <end position="440"/>
    </location>
</feature>
<feature type="compositionally biased region" description="Acidic residues" evidence="1">
    <location>
        <begin position="408"/>
        <end position="440"/>
    </location>
</feature>
<accession>A0A9X2KU03</accession>
<keyword evidence="2" id="KW-0732">Signal</keyword>
<organism evidence="4 5">
    <name type="scientific">Gilvimarinus xylanilyticus</name>
    <dbReference type="NCBI Taxonomy" id="2944139"/>
    <lineage>
        <taxon>Bacteria</taxon>
        <taxon>Pseudomonadati</taxon>
        <taxon>Pseudomonadota</taxon>
        <taxon>Gammaproteobacteria</taxon>
        <taxon>Cellvibrionales</taxon>
        <taxon>Cellvibrionaceae</taxon>
        <taxon>Gilvimarinus</taxon>
    </lineage>
</organism>
<protein>
    <submittedName>
        <fullName evidence="4">DUF4382 domain-containing protein</fullName>
    </submittedName>
</protein>
<dbReference type="Pfam" id="PF14321">
    <property type="entry name" value="DUF4382"/>
    <property type="match status" value="1"/>
</dbReference>
<feature type="domain" description="DUF4382" evidence="3">
    <location>
        <begin position="70"/>
        <end position="203"/>
    </location>
</feature>
<dbReference type="PROSITE" id="PS51257">
    <property type="entry name" value="PROKAR_LIPOPROTEIN"/>
    <property type="match status" value="1"/>
</dbReference>
<dbReference type="RefSeq" id="WP_253967589.1">
    <property type="nucleotide sequence ID" value="NZ_JAMFTH010000001.1"/>
</dbReference>
<sequence length="440" mass="47592">MNRSLFALLISSATVLTACGGSGSSDTTAPAGSEGSPDESVVTESAAVDAPDTQAVVVPEAGESISNDMTQLRIHLTDAPNPAIESAVVTIDNITVHTTGEAPFTVLNEPRTLDLLDYQNGLTTLMGELELPAGKYTQLRLSVSDGVVVSEGEEYDVFVPSGSVKVNRPFDLCAGGETDLVFDFDALKSLRYNKGKDEFMLRPVVKIDSVESDCPAEAGDEQEGDSEAVETYTGPTGWLAFVVPAVETELFDSLITTLDDIRVHDQGIGQVSVLAEAYDIDLLEEERQLEDEETGEVVQTMMLPPVRVPAGELDQVRLMLQPIVATDAEGRSISFELPESADLEEEGLKFFDQIEVCEDALTVVRWEYAFDATTIDFEVTDSEVKVHPVVQEVNLVEECVAYMPPESGMDDTADGDNPDDGEERDDTDGQDETEQADQTE</sequence>
<comment type="caution">
    <text evidence="4">The sequence shown here is derived from an EMBL/GenBank/DDBJ whole genome shotgun (WGS) entry which is preliminary data.</text>
</comment>
<dbReference type="AlphaFoldDB" id="A0A9X2KU03"/>
<dbReference type="InterPro" id="IPR025491">
    <property type="entry name" value="DUF4382"/>
</dbReference>
<reference evidence="4" key="1">
    <citation type="submission" date="2022-05" db="EMBL/GenBank/DDBJ databases">
        <authorList>
            <person name="Sun H.-N."/>
        </authorList>
    </citation>
    <scope>NUCLEOTIDE SEQUENCE</scope>
    <source>
        <strain evidence="4">HB14</strain>
    </source>
</reference>
<feature type="region of interest" description="Disordered" evidence="1">
    <location>
        <begin position="20"/>
        <end position="40"/>
    </location>
</feature>
<name>A0A9X2KU03_9GAMM</name>
<feature type="signal peptide" evidence="2">
    <location>
        <begin position="1"/>
        <end position="18"/>
    </location>
</feature>
<gene>
    <name evidence="4" type="ORF">M6D89_08530</name>
</gene>
<reference evidence="4" key="2">
    <citation type="submission" date="2023-01" db="EMBL/GenBank/DDBJ databases">
        <title>Gilvimarinus xylanilyticus HB14 isolated from Caulerpa lentillifera aquaculture base in Hainan, China.</title>
        <authorList>
            <person name="Zhang Y.-J."/>
        </authorList>
    </citation>
    <scope>NUCLEOTIDE SEQUENCE</scope>
    <source>
        <strain evidence="4">HB14</strain>
    </source>
</reference>
<evidence type="ECO:0000256" key="1">
    <source>
        <dbReference type="SAM" id="MobiDB-lite"/>
    </source>
</evidence>
<dbReference type="EMBL" id="JAMFTH010000001">
    <property type="protein sequence ID" value="MCP8899338.1"/>
    <property type="molecule type" value="Genomic_DNA"/>
</dbReference>
<dbReference type="Proteomes" id="UP001139319">
    <property type="component" value="Unassembled WGS sequence"/>
</dbReference>
<keyword evidence="5" id="KW-1185">Reference proteome</keyword>
<evidence type="ECO:0000313" key="4">
    <source>
        <dbReference type="EMBL" id="MCP8899338.1"/>
    </source>
</evidence>
<evidence type="ECO:0000259" key="3">
    <source>
        <dbReference type="Pfam" id="PF14321"/>
    </source>
</evidence>
<evidence type="ECO:0000256" key="2">
    <source>
        <dbReference type="SAM" id="SignalP"/>
    </source>
</evidence>
<proteinExistence type="predicted"/>
<evidence type="ECO:0000313" key="5">
    <source>
        <dbReference type="Proteomes" id="UP001139319"/>
    </source>
</evidence>